<organism evidence="1 2">
    <name type="scientific">Aphis craccivora</name>
    <name type="common">Cowpea aphid</name>
    <dbReference type="NCBI Taxonomy" id="307492"/>
    <lineage>
        <taxon>Eukaryota</taxon>
        <taxon>Metazoa</taxon>
        <taxon>Ecdysozoa</taxon>
        <taxon>Arthropoda</taxon>
        <taxon>Hexapoda</taxon>
        <taxon>Insecta</taxon>
        <taxon>Pterygota</taxon>
        <taxon>Neoptera</taxon>
        <taxon>Paraneoptera</taxon>
        <taxon>Hemiptera</taxon>
        <taxon>Sternorrhyncha</taxon>
        <taxon>Aphidomorpha</taxon>
        <taxon>Aphidoidea</taxon>
        <taxon>Aphididae</taxon>
        <taxon>Aphidini</taxon>
        <taxon>Aphis</taxon>
        <taxon>Aphis</taxon>
    </lineage>
</organism>
<gene>
    <name evidence="1" type="ORF">FWK35_00036974</name>
</gene>
<keyword evidence="2" id="KW-1185">Reference proteome</keyword>
<comment type="caution">
    <text evidence="1">The sequence shown here is derived from an EMBL/GenBank/DDBJ whole genome shotgun (WGS) entry which is preliminary data.</text>
</comment>
<reference evidence="1 2" key="1">
    <citation type="submission" date="2019-08" db="EMBL/GenBank/DDBJ databases">
        <title>Whole genome of Aphis craccivora.</title>
        <authorList>
            <person name="Voronova N.V."/>
            <person name="Shulinski R.S."/>
            <person name="Bandarenka Y.V."/>
            <person name="Zhorov D.G."/>
            <person name="Warner D."/>
        </authorList>
    </citation>
    <scope>NUCLEOTIDE SEQUENCE [LARGE SCALE GENOMIC DNA]</scope>
    <source>
        <strain evidence="1">180601</strain>
        <tissue evidence="1">Whole Body</tissue>
    </source>
</reference>
<name>A0A6G0YPV2_APHCR</name>
<dbReference type="OrthoDB" id="6602099at2759"/>
<evidence type="ECO:0000313" key="1">
    <source>
        <dbReference type="EMBL" id="KAF0759573.1"/>
    </source>
</evidence>
<sequence>MFQNTIENERSNSKLSLEQQANKMKFRSINKFPPCNVGDTVRVKLPEVDRSKGDPQNILFAVVSISDDQYYELGNKNGTLHQLYSRNQFTVWTYFPGLIKHHKTFII</sequence>
<dbReference type="Proteomes" id="UP000478052">
    <property type="component" value="Unassembled WGS sequence"/>
</dbReference>
<protein>
    <submittedName>
        <fullName evidence="1">KRAB-A domain-containing protein 2-like</fullName>
    </submittedName>
</protein>
<dbReference type="AlphaFoldDB" id="A0A6G0YPV2"/>
<accession>A0A6G0YPV2</accession>
<dbReference type="EMBL" id="VUJU01002950">
    <property type="protein sequence ID" value="KAF0759573.1"/>
    <property type="molecule type" value="Genomic_DNA"/>
</dbReference>
<proteinExistence type="predicted"/>
<evidence type="ECO:0000313" key="2">
    <source>
        <dbReference type="Proteomes" id="UP000478052"/>
    </source>
</evidence>